<reference evidence="12 13" key="1">
    <citation type="submission" date="2012-06" db="EMBL/GenBank/DDBJ databases">
        <title>Finished chromosome of genome of Crinalium epipsammum PCC 9333.</title>
        <authorList>
            <consortium name="US DOE Joint Genome Institute"/>
            <person name="Gugger M."/>
            <person name="Coursin T."/>
            <person name="Rippka R."/>
            <person name="Tandeau De Marsac N."/>
            <person name="Huntemann M."/>
            <person name="Wei C.-L."/>
            <person name="Han J."/>
            <person name="Detter J.C."/>
            <person name="Han C."/>
            <person name="Tapia R."/>
            <person name="Davenport K."/>
            <person name="Daligault H."/>
            <person name="Erkkila T."/>
            <person name="Gu W."/>
            <person name="Munk A.C.C."/>
            <person name="Teshima H."/>
            <person name="Xu Y."/>
            <person name="Chain P."/>
            <person name="Chen A."/>
            <person name="Krypides N."/>
            <person name="Mavromatis K."/>
            <person name="Markowitz V."/>
            <person name="Szeto E."/>
            <person name="Ivanova N."/>
            <person name="Mikhailova N."/>
            <person name="Ovchinnikova G."/>
            <person name="Pagani I."/>
            <person name="Pati A."/>
            <person name="Goodwin L."/>
            <person name="Peters L."/>
            <person name="Pitluck S."/>
            <person name="Woyke T."/>
            <person name="Kerfeld C."/>
        </authorList>
    </citation>
    <scope>NUCLEOTIDE SEQUENCE [LARGE SCALE GENOMIC DNA]</scope>
    <source>
        <strain evidence="12 13">PCC 9333</strain>
    </source>
</reference>
<accession>K9W441</accession>
<feature type="domain" description="Histidine kinase" evidence="8">
    <location>
        <begin position="292"/>
        <end position="514"/>
    </location>
</feature>
<evidence type="ECO:0000259" key="11">
    <source>
        <dbReference type="PROSITE" id="PS50113"/>
    </source>
</evidence>
<evidence type="ECO:0000259" key="9">
    <source>
        <dbReference type="PROSITE" id="PS50110"/>
    </source>
</evidence>
<gene>
    <name evidence="12" type="ORF">Cri9333_4332</name>
</gene>
<feature type="domain" description="PAS" evidence="10">
    <location>
        <begin position="155"/>
        <end position="225"/>
    </location>
</feature>
<dbReference type="Pfam" id="PF00072">
    <property type="entry name" value="Response_reg"/>
    <property type="match status" value="2"/>
</dbReference>
<keyword evidence="13" id="KW-1185">Reference proteome</keyword>
<dbReference type="InterPro" id="IPR004358">
    <property type="entry name" value="Sig_transdc_His_kin-like_C"/>
</dbReference>
<dbReference type="InterPro" id="IPR036890">
    <property type="entry name" value="HATPase_C_sf"/>
</dbReference>
<feature type="coiled-coil region" evidence="7">
    <location>
        <begin position="125"/>
        <end position="162"/>
    </location>
</feature>
<dbReference type="SUPFAM" id="SSF55874">
    <property type="entry name" value="ATPase domain of HSP90 chaperone/DNA topoisomerase II/histidine kinase"/>
    <property type="match status" value="1"/>
</dbReference>
<dbReference type="InterPro" id="IPR011006">
    <property type="entry name" value="CheY-like_superfamily"/>
</dbReference>
<dbReference type="OrthoDB" id="9788063at2"/>
<evidence type="ECO:0000313" key="12">
    <source>
        <dbReference type="EMBL" id="AFZ15118.1"/>
    </source>
</evidence>
<evidence type="ECO:0000256" key="3">
    <source>
        <dbReference type="ARBA" id="ARBA00022553"/>
    </source>
</evidence>
<feature type="domain" description="Response regulatory" evidence="9">
    <location>
        <begin position="10"/>
        <end position="126"/>
    </location>
</feature>
<dbReference type="EC" id="2.7.13.3" evidence="2"/>
<dbReference type="GO" id="GO:0006355">
    <property type="term" value="P:regulation of DNA-templated transcription"/>
    <property type="evidence" value="ECO:0007669"/>
    <property type="project" value="InterPro"/>
</dbReference>
<dbReference type="CDD" id="cd00156">
    <property type="entry name" value="REC"/>
    <property type="match status" value="1"/>
</dbReference>
<dbReference type="InterPro" id="IPR000700">
    <property type="entry name" value="PAS-assoc_C"/>
</dbReference>
<dbReference type="InterPro" id="IPR003661">
    <property type="entry name" value="HisK_dim/P_dom"/>
</dbReference>
<feature type="domain" description="Response regulatory" evidence="9">
    <location>
        <begin position="535"/>
        <end position="651"/>
    </location>
</feature>
<dbReference type="SMART" id="SM00086">
    <property type="entry name" value="PAC"/>
    <property type="match status" value="2"/>
</dbReference>
<sequence>MRVNSTDKGIILIIDDTPTNLEILLDFLENHGYKVVVSEDGESAIEMAEYAPPDLILLDIIMPGIDGFETCRRLKANQVTQDIPIIFMTALADNVDKVKGLNLGAVDYITKPLEHEEVLARINIHLRLQNLTKKLIEQNVRLEEEIKQRQQAQQKISEQAALLDIATDAIFVQDLSNNIVFWNKGAERLYGWEAEEAIGKNVLELLYKEISPEIQEPLENLTYTGEWLGELNQVTKDGKNLIVTSRWTKVLDSNGQLKSILVVNTDITEKKQLESQFLRAQRMESLGVLAGGIAHDLNNVLTPVLMAVQLLETKLHDEQSQQWLQILENNVNRGADLIKQVLSFTKGISGERTTLQVSHLIQEIKQLASETFPKSICVNTNINRDLKTVLGDATQLHQVLLNLVVNARDAMPQGGILKIEANNIYIDEHYARINIDSKIGEYILISVSDTGIGIDRNILERIFEPFFTTKELGKGTGLGLSTVVGIVKSHGGFINVYSEVGKGTEFRVYLPSSEIIEIQQSLDSTNLLKKGRGQLILVAEDEEPIRNITKTVLEINGYRVITAADGAEAILLYRQYQSEIKVVVLDMMMPYLDASAAIRLLEEINPEVKIIAVSGLASNETITEINSACVKIFLSKPYTSTEVLNKLQMVIDYK</sequence>
<dbReference type="Gene3D" id="3.30.450.20">
    <property type="entry name" value="PAS domain"/>
    <property type="match status" value="1"/>
</dbReference>
<dbReference type="InterPro" id="IPR000014">
    <property type="entry name" value="PAS"/>
</dbReference>
<dbReference type="SMART" id="SM00448">
    <property type="entry name" value="REC"/>
    <property type="match status" value="2"/>
</dbReference>
<dbReference type="eggNOG" id="COG3437">
    <property type="taxonomic scope" value="Bacteria"/>
</dbReference>
<dbReference type="GO" id="GO:0000155">
    <property type="term" value="F:phosphorelay sensor kinase activity"/>
    <property type="evidence" value="ECO:0007669"/>
    <property type="project" value="InterPro"/>
</dbReference>
<dbReference type="Gene3D" id="1.10.287.130">
    <property type="match status" value="1"/>
</dbReference>
<evidence type="ECO:0000256" key="5">
    <source>
        <dbReference type="ARBA" id="ARBA00023012"/>
    </source>
</evidence>
<evidence type="ECO:0000313" key="13">
    <source>
        <dbReference type="Proteomes" id="UP000010472"/>
    </source>
</evidence>
<evidence type="ECO:0000256" key="1">
    <source>
        <dbReference type="ARBA" id="ARBA00000085"/>
    </source>
</evidence>
<name>K9W441_9CYAN</name>
<dbReference type="EMBL" id="CP003620">
    <property type="protein sequence ID" value="AFZ15118.1"/>
    <property type="molecule type" value="Genomic_DNA"/>
</dbReference>
<protein>
    <recommendedName>
        <fullName evidence="2">histidine kinase</fullName>
        <ecNumber evidence="2">2.7.13.3</ecNumber>
    </recommendedName>
</protein>
<dbReference type="SMART" id="SM00387">
    <property type="entry name" value="HATPase_c"/>
    <property type="match status" value="1"/>
</dbReference>
<dbReference type="eggNOG" id="COG0784">
    <property type="taxonomic scope" value="Bacteria"/>
</dbReference>
<keyword evidence="4 12" id="KW-0418">Kinase</keyword>
<dbReference type="STRING" id="1173022.Cri9333_4332"/>
<dbReference type="InterPro" id="IPR001789">
    <property type="entry name" value="Sig_transdc_resp-reg_receiver"/>
</dbReference>
<feature type="modified residue" description="4-aspartylphosphate" evidence="6">
    <location>
        <position position="59"/>
    </location>
</feature>
<dbReference type="InterPro" id="IPR003594">
    <property type="entry name" value="HATPase_dom"/>
</dbReference>
<dbReference type="PANTHER" id="PTHR43547">
    <property type="entry name" value="TWO-COMPONENT HISTIDINE KINASE"/>
    <property type="match status" value="1"/>
</dbReference>
<evidence type="ECO:0000256" key="6">
    <source>
        <dbReference type="PROSITE-ProRule" id="PRU00169"/>
    </source>
</evidence>
<dbReference type="eggNOG" id="COG4191">
    <property type="taxonomic scope" value="Bacteria"/>
</dbReference>
<dbReference type="InterPro" id="IPR036097">
    <property type="entry name" value="HisK_dim/P_sf"/>
</dbReference>
<dbReference type="SUPFAM" id="SSF47384">
    <property type="entry name" value="Homodimeric domain of signal transducing histidine kinase"/>
    <property type="match status" value="1"/>
</dbReference>
<keyword evidence="7" id="KW-0175">Coiled coil</keyword>
<dbReference type="AlphaFoldDB" id="K9W441"/>
<organism evidence="12 13">
    <name type="scientific">Crinalium epipsammum PCC 9333</name>
    <dbReference type="NCBI Taxonomy" id="1173022"/>
    <lineage>
        <taxon>Bacteria</taxon>
        <taxon>Bacillati</taxon>
        <taxon>Cyanobacteriota</taxon>
        <taxon>Cyanophyceae</taxon>
        <taxon>Gomontiellales</taxon>
        <taxon>Gomontiellaceae</taxon>
        <taxon>Crinalium</taxon>
    </lineage>
</organism>
<dbReference type="RefSeq" id="WP_015205212.1">
    <property type="nucleotide sequence ID" value="NC_019753.1"/>
</dbReference>
<feature type="modified residue" description="4-aspartylphosphate" evidence="6">
    <location>
        <position position="586"/>
    </location>
</feature>
<dbReference type="SUPFAM" id="SSF55785">
    <property type="entry name" value="PYP-like sensor domain (PAS domain)"/>
    <property type="match status" value="1"/>
</dbReference>
<dbReference type="Gene3D" id="3.30.565.10">
    <property type="entry name" value="Histidine kinase-like ATPase, C-terminal domain"/>
    <property type="match status" value="1"/>
</dbReference>
<proteinExistence type="predicted"/>
<dbReference type="NCBIfam" id="TIGR00229">
    <property type="entry name" value="sensory_box"/>
    <property type="match status" value="1"/>
</dbReference>
<dbReference type="HOGENOM" id="CLU_000445_114_51_3"/>
<evidence type="ECO:0000256" key="2">
    <source>
        <dbReference type="ARBA" id="ARBA00012438"/>
    </source>
</evidence>
<dbReference type="SMART" id="SM00091">
    <property type="entry name" value="PAS"/>
    <property type="match status" value="1"/>
</dbReference>
<dbReference type="PROSITE" id="PS50110">
    <property type="entry name" value="RESPONSE_REGULATORY"/>
    <property type="match status" value="2"/>
</dbReference>
<dbReference type="KEGG" id="cep:Cri9333_4332"/>
<dbReference type="SUPFAM" id="SSF52172">
    <property type="entry name" value="CheY-like"/>
    <property type="match status" value="2"/>
</dbReference>
<dbReference type="PANTHER" id="PTHR43547:SF2">
    <property type="entry name" value="HYBRID SIGNAL TRANSDUCTION HISTIDINE KINASE C"/>
    <property type="match status" value="1"/>
</dbReference>
<dbReference type="SMART" id="SM00388">
    <property type="entry name" value="HisKA"/>
    <property type="match status" value="1"/>
</dbReference>
<dbReference type="PROSITE" id="PS50112">
    <property type="entry name" value="PAS"/>
    <property type="match status" value="1"/>
</dbReference>
<dbReference type="InterPro" id="IPR035965">
    <property type="entry name" value="PAS-like_dom_sf"/>
</dbReference>
<dbReference type="CDD" id="cd00130">
    <property type="entry name" value="PAS"/>
    <property type="match status" value="1"/>
</dbReference>
<dbReference type="InterPro" id="IPR005467">
    <property type="entry name" value="His_kinase_dom"/>
</dbReference>
<dbReference type="Proteomes" id="UP000010472">
    <property type="component" value="Chromosome"/>
</dbReference>
<dbReference type="Pfam" id="PF00989">
    <property type="entry name" value="PAS"/>
    <property type="match status" value="1"/>
</dbReference>
<keyword evidence="3 6" id="KW-0597">Phosphoprotein</keyword>
<dbReference type="InterPro" id="IPR013767">
    <property type="entry name" value="PAS_fold"/>
</dbReference>
<dbReference type="CDD" id="cd19920">
    <property type="entry name" value="REC_PA4781-like"/>
    <property type="match status" value="1"/>
</dbReference>
<dbReference type="Pfam" id="PF00512">
    <property type="entry name" value="HisKA"/>
    <property type="match status" value="1"/>
</dbReference>
<evidence type="ECO:0000259" key="8">
    <source>
        <dbReference type="PROSITE" id="PS50109"/>
    </source>
</evidence>
<dbReference type="PRINTS" id="PR00344">
    <property type="entry name" value="BCTRLSENSOR"/>
</dbReference>
<dbReference type="CDD" id="cd00082">
    <property type="entry name" value="HisKA"/>
    <property type="match status" value="1"/>
</dbReference>
<dbReference type="PATRIC" id="fig|1173022.3.peg.4678"/>
<dbReference type="PROSITE" id="PS50109">
    <property type="entry name" value="HIS_KIN"/>
    <property type="match status" value="1"/>
</dbReference>
<comment type="catalytic activity">
    <reaction evidence="1">
        <text>ATP + protein L-histidine = ADP + protein N-phospho-L-histidine.</text>
        <dbReference type="EC" id="2.7.13.3"/>
    </reaction>
</comment>
<dbReference type="PROSITE" id="PS50113">
    <property type="entry name" value="PAC"/>
    <property type="match status" value="1"/>
</dbReference>
<evidence type="ECO:0000256" key="7">
    <source>
        <dbReference type="SAM" id="Coils"/>
    </source>
</evidence>
<evidence type="ECO:0000256" key="4">
    <source>
        <dbReference type="ARBA" id="ARBA00022777"/>
    </source>
</evidence>
<dbReference type="Pfam" id="PF02518">
    <property type="entry name" value="HATPase_c"/>
    <property type="match status" value="1"/>
</dbReference>
<dbReference type="InterPro" id="IPR001610">
    <property type="entry name" value="PAC"/>
</dbReference>
<keyword evidence="5" id="KW-0902">Two-component regulatory system</keyword>
<dbReference type="Gene3D" id="3.40.50.2300">
    <property type="match status" value="2"/>
</dbReference>
<keyword evidence="12" id="KW-0808">Transferase</keyword>
<feature type="domain" description="PAC" evidence="11">
    <location>
        <begin position="227"/>
        <end position="279"/>
    </location>
</feature>
<evidence type="ECO:0000259" key="10">
    <source>
        <dbReference type="PROSITE" id="PS50112"/>
    </source>
</evidence>